<protein>
    <recommendedName>
        <fullName evidence="3">F-box domain-containing protein</fullName>
    </recommendedName>
</protein>
<proteinExistence type="predicted"/>
<dbReference type="EMBL" id="ML993586">
    <property type="protein sequence ID" value="KAF2170092.1"/>
    <property type="molecule type" value="Genomic_DNA"/>
</dbReference>
<reference evidence="1" key="1">
    <citation type="journal article" date="2020" name="Stud. Mycol.">
        <title>101 Dothideomycetes genomes: a test case for predicting lifestyles and emergence of pathogens.</title>
        <authorList>
            <person name="Haridas S."/>
            <person name="Albert R."/>
            <person name="Binder M."/>
            <person name="Bloem J."/>
            <person name="Labutti K."/>
            <person name="Salamov A."/>
            <person name="Andreopoulos B."/>
            <person name="Baker S."/>
            <person name="Barry K."/>
            <person name="Bills G."/>
            <person name="Bluhm B."/>
            <person name="Cannon C."/>
            <person name="Castanera R."/>
            <person name="Culley D."/>
            <person name="Daum C."/>
            <person name="Ezra D."/>
            <person name="Gonzalez J."/>
            <person name="Henrissat B."/>
            <person name="Kuo A."/>
            <person name="Liang C."/>
            <person name="Lipzen A."/>
            <person name="Lutzoni F."/>
            <person name="Magnuson J."/>
            <person name="Mondo S."/>
            <person name="Nolan M."/>
            <person name="Ohm R."/>
            <person name="Pangilinan J."/>
            <person name="Park H.-J."/>
            <person name="Ramirez L."/>
            <person name="Alfaro M."/>
            <person name="Sun H."/>
            <person name="Tritt A."/>
            <person name="Yoshinaga Y."/>
            <person name="Zwiers L.-H."/>
            <person name="Turgeon B."/>
            <person name="Goodwin S."/>
            <person name="Spatafora J."/>
            <person name="Crous P."/>
            <person name="Grigoriev I."/>
        </authorList>
    </citation>
    <scope>NUCLEOTIDE SEQUENCE</scope>
    <source>
        <strain evidence="1">ATCC 36951</strain>
    </source>
</reference>
<evidence type="ECO:0000313" key="1">
    <source>
        <dbReference type="EMBL" id="KAF2170092.1"/>
    </source>
</evidence>
<keyword evidence="2" id="KW-1185">Reference proteome</keyword>
<dbReference type="Proteomes" id="UP000799537">
    <property type="component" value="Unassembled WGS sequence"/>
</dbReference>
<sequence>MEHSLAEDSPSTVSTTQSTVFRLMDLPPELREEIYYHASPSFPPLETSKPDIARVPAIAQLSRQTRNEALAIFYKNRDIHMRLHTDEDILSATGWLDACAKNAELSHKITISGLFTRLSTFTLVISCQKKDPQFTVDVQSSIEEEFRGIVKHTKKGVRIMKDEVSNYLENKTVRRPEDRRGRLTVGEMRSIVNIVRKVAGCG</sequence>
<gene>
    <name evidence="1" type="ORF">M409DRAFT_19699</name>
</gene>
<evidence type="ECO:0000313" key="2">
    <source>
        <dbReference type="Proteomes" id="UP000799537"/>
    </source>
</evidence>
<accession>A0A6A6CW99</accession>
<dbReference type="OrthoDB" id="62952at2759"/>
<organism evidence="1 2">
    <name type="scientific">Zasmidium cellare ATCC 36951</name>
    <dbReference type="NCBI Taxonomy" id="1080233"/>
    <lineage>
        <taxon>Eukaryota</taxon>
        <taxon>Fungi</taxon>
        <taxon>Dikarya</taxon>
        <taxon>Ascomycota</taxon>
        <taxon>Pezizomycotina</taxon>
        <taxon>Dothideomycetes</taxon>
        <taxon>Dothideomycetidae</taxon>
        <taxon>Mycosphaerellales</taxon>
        <taxon>Mycosphaerellaceae</taxon>
        <taxon>Zasmidium</taxon>
    </lineage>
</organism>
<dbReference type="RefSeq" id="XP_033670981.1">
    <property type="nucleotide sequence ID" value="XM_033805052.1"/>
</dbReference>
<dbReference type="AlphaFoldDB" id="A0A6A6CW99"/>
<dbReference type="GeneID" id="54558324"/>
<name>A0A6A6CW99_ZASCE</name>
<evidence type="ECO:0008006" key="3">
    <source>
        <dbReference type="Google" id="ProtNLM"/>
    </source>
</evidence>